<evidence type="ECO:0000259" key="1">
    <source>
        <dbReference type="Pfam" id="PF18962"/>
    </source>
</evidence>
<sequence length="957" mass="102414">MKNRRLLFGFLALIFGAGMILLTTSGSFRQIVSSSVKGNLAEGLENGWDYLSQIRGNYSTGQVNPADVLKARNQASGLRESGAIGLNWSSMGPDNFAGRTRAVILDNRDNSGRTVFAGSVSGGLWKSTSGGLTWNQIQAGGVILNVSCITQSKSGDIYVGTGETFASDRFNLFSGFIGQGIYKSTDGSSFTKLASTDPGTYNDPTAEWAFVNKIAAGDNNRVIAATNYGLKYSSDGGQSWSMAKSGGENLSGTSNEVKIGPDGAIAASVDNKLYVSPSGSADGFILRSTGAGQDSLPAEGVARIEVAFAPSDASTLYAVLISDGTLSGTLRGQLKGIFVSKNKGETWRLVGPGASPVFNVFGNAANTTHYGDYAASIVVSPTNPDKIYVGGVNVWEGLKVLDDGFYQWQQKTLGNAGLYFHQIFINPANELNAYMASDQGLALTEDDYVTIKLINKNYVTSMFYSVAYDDKGRVVGGSQGNGVVFLDQEGNTPETGTKIIPVDENNIPINLFVGGTVEMSMINPRAVFYSSTGGRLWRSTDLGVSQANNFIYNGEVTNNNGNVFITPFRIWEDFNNPNSRDSITFHAKANYNTGDVLSLKSKNAQFPFRYTLTQPLANGDSLHIVDPVSSIFFVGMTNAVYMSRDVLDFGKLPSWDRIANLTGVPSCLAYSSDANYLYVGTTDGKLLRIANIALAYDSLRADVRSSACIISSGIVKDFGARFVTSIAVDPNDDNHVIVTLGNYGNSEYVFRSTNALAQFPDFNPIQGNLPAMPVYSCLIEMNSSSRVILGTDLGVFTTESLGSSPSWTAENTGLGEIPVMMVRQQTVSRPWIDGITGVSNFGAIYLASHGNGIFENRMFVGIDGPGPDPQGKSVTLSVYPNPVQSEIHFNVSLNGNSSLQVSLYNLQGKLVKSVNFGMPGRGEHQLTIPASDLVNGTYLMKVTEGSSVKTAKFVVTK</sequence>
<dbReference type="PANTHER" id="PTHR43739">
    <property type="entry name" value="XYLOGLUCANASE (EUROFUNG)"/>
    <property type="match status" value="1"/>
</dbReference>
<dbReference type="AlphaFoldDB" id="A0A0S7C102"/>
<dbReference type="SUPFAM" id="SSF110296">
    <property type="entry name" value="Oligoxyloglucan reducing end-specific cellobiohydrolase"/>
    <property type="match status" value="1"/>
</dbReference>
<proteinExistence type="predicted"/>
<dbReference type="InterPro" id="IPR052025">
    <property type="entry name" value="Xyloglucanase_GH74"/>
</dbReference>
<protein>
    <submittedName>
        <fullName evidence="2">Protein containing Por secretion system C-terminal sorting domain</fullName>
    </submittedName>
</protein>
<keyword evidence="3" id="KW-1185">Reference proteome</keyword>
<accession>A0A0S7C102</accession>
<dbReference type="STRING" id="1678841.TBC1_11916"/>
<feature type="domain" description="Secretion system C-terminal sorting" evidence="1">
    <location>
        <begin position="878"/>
        <end position="955"/>
    </location>
</feature>
<dbReference type="GO" id="GO:0010411">
    <property type="term" value="P:xyloglucan metabolic process"/>
    <property type="evidence" value="ECO:0007669"/>
    <property type="project" value="TreeGrafter"/>
</dbReference>
<dbReference type="NCBIfam" id="TIGR04183">
    <property type="entry name" value="Por_Secre_tail"/>
    <property type="match status" value="1"/>
</dbReference>
<dbReference type="SUPFAM" id="SSF50939">
    <property type="entry name" value="Sialidases"/>
    <property type="match status" value="1"/>
</dbReference>
<dbReference type="EMBL" id="DF968182">
    <property type="protein sequence ID" value="GAP42777.1"/>
    <property type="molecule type" value="Genomic_DNA"/>
</dbReference>
<organism evidence="2">
    <name type="scientific">Lentimicrobium saccharophilum</name>
    <dbReference type="NCBI Taxonomy" id="1678841"/>
    <lineage>
        <taxon>Bacteria</taxon>
        <taxon>Pseudomonadati</taxon>
        <taxon>Bacteroidota</taxon>
        <taxon>Bacteroidia</taxon>
        <taxon>Bacteroidales</taxon>
        <taxon>Lentimicrobiaceae</taxon>
        <taxon>Lentimicrobium</taxon>
    </lineage>
</organism>
<gene>
    <name evidence="2" type="ORF">TBC1_11916</name>
</gene>
<dbReference type="Proteomes" id="UP000053091">
    <property type="component" value="Unassembled WGS sequence"/>
</dbReference>
<dbReference type="RefSeq" id="WP_082189477.1">
    <property type="nucleotide sequence ID" value="NZ_DF968182.1"/>
</dbReference>
<dbReference type="Pfam" id="PF18962">
    <property type="entry name" value="Por_Secre_tail"/>
    <property type="match status" value="1"/>
</dbReference>
<evidence type="ECO:0000313" key="2">
    <source>
        <dbReference type="EMBL" id="GAP42777.1"/>
    </source>
</evidence>
<dbReference type="InterPro" id="IPR036278">
    <property type="entry name" value="Sialidase_sf"/>
</dbReference>
<dbReference type="InterPro" id="IPR015943">
    <property type="entry name" value="WD40/YVTN_repeat-like_dom_sf"/>
</dbReference>
<dbReference type="Gene3D" id="2.130.10.10">
    <property type="entry name" value="YVTN repeat-like/Quinoprotein amine dehydrogenase"/>
    <property type="match status" value="3"/>
</dbReference>
<name>A0A0S7C102_9BACT</name>
<dbReference type="PATRIC" id="fig|1678841.3.peg.1038"/>
<reference evidence="2" key="1">
    <citation type="journal article" date="2015" name="Genome Announc.">
        <title>Draft Genome Sequence of Bacteroidales Strain TBC1, a Novel Isolate from a Methanogenic Wastewater Treatment System.</title>
        <authorList>
            <person name="Tourlousse D.M."/>
            <person name="Matsuura N."/>
            <person name="Sun L."/>
            <person name="Toyonaga M."/>
            <person name="Kuroda K."/>
            <person name="Ohashi A."/>
            <person name="Cruz R."/>
            <person name="Yamaguchi T."/>
            <person name="Sekiguchi Y."/>
        </authorList>
    </citation>
    <scope>NUCLEOTIDE SEQUENCE [LARGE SCALE GENOMIC DNA]</scope>
    <source>
        <strain evidence="2">TBC1</strain>
    </source>
</reference>
<dbReference type="InterPro" id="IPR026444">
    <property type="entry name" value="Secre_tail"/>
</dbReference>
<evidence type="ECO:0000313" key="3">
    <source>
        <dbReference type="Proteomes" id="UP000053091"/>
    </source>
</evidence>
<dbReference type="PANTHER" id="PTHR43739:SF5">
    <property type="entry name" value="EXO-ALPHA-SIALIDASE"/>
    <property type="match status" value="1"/>
</dbReference>
<dbReference type="OrthoDB" id="9757809at2"/>